<evidence type="ECO:0000313" key="5">
    <source>
        <dbReference type="RefSeq" id="XP_015947777.1"/>
    </source>
</evidence>
<dbReference type="Proteomes" id="UP000515211">
    <property type="component" value="Chromosome 2"/>
</dbReference>
<name>A0A6P4BX40_ARADU</name>
<dbReference type="AlphaFoldDB" id="A0A6P4BX40"/>
<organism evidence="4 5">
    <name type="scientific">Arachis duranensis</name>
    <name type="common">Wild peanut</name>
    <dbReference type="NCBI Taxonomy" id="130453"/>
    <lineage>
        <taxon>Eukaryota</taxon>
        <taxon>Viridiplantae</taxon>
        <taxon>Streptophyta</taxon>
        <taxon>Embryophyta</taxon>
        <taxon>Tracheophyta</taxon>
        <taxon>Spermatophyta</taxon>
        <taxon>Magnoliopsida</taxon>
        <taxon>eudicotyledons</taxon>
        <taxon>Gunneridae</taxon>
        <taxon>Pentapetalae</taxon>
        <taxon>rosids</taxon>
        <taxon>fabids</taxon>
        <taxon>Fabales</taxon>
        <taxon>Fabaceae</taxon>
        <taxon>Papilionoideae</taxon>
        <taxon>50 kb inversion clade</taxon>
        <taxon>dalbergioids sensu lato</taxon>
        <taxon>Dalbergieae</taxon>
        <taxon>Pterocarpus clade</taxon>
        <taxon>Arachis</taxon>
    </lineage>
</organism>
<dbReference type="InterPro" id="IPR011990">
    <property type="entry name" value="TPR-like_helical_dom_sf"/>
</dbReference>
<keyword evidence="2" id="KW-0677">Repeat</keyword>
<dbReference type="GeneID" id="107472761"/>
<dbReference type="NCBIfam" id="TIGR00756">
    <property type="entry name" value="PPR"/>
    <property type="match status" value="8"/>
</dbReference>
<keyword evidence="4" id="KW-1185">Reference proteome</keyword>
<dbReference type="Pfam" id="PF12854">
    <property type="entry name" value="PPR_1"/>
    <property type="match status" value="1"/>
</dbReference>
<evidence type="ECO:0000313" key="4">
    <source>
        <dbReference type="Proteomes" id="UP000515211"/>
    </source>
</evidence>
<gene>
    <name evidence="5 6" type="primary">LOC107472761</name>
</gene>
<evidence type="ECO:0000256" key="2">
    <source>
        <dbReference type="ARBA" id="ARBA00022737"/>
    </source>
</evidence>
<feature type="repeat" description="PPR" evidence="3">
    <location>
        <begin position="325"/>
        <end position="359"/>
    </location>
</feature>
<dbReference type="KEGG" id="adu:107472761"/>
<evidence type="ECO:0000313" key="6">
    <source>
        <dbReference type="RefSeq" id="XP_020990389.1"/>
    </source>
</evidence>
<feature type="repeat" description="PPR" evidence="3">
    <location>
        <begin position="149"/>
        <end position="183"/>
    </location>
</feature>
<accession>A0A6P4BX40</accession>
<dbReference type="PANTHER" id="PTHR47447">
    <property type="entry name" value="OS03G0856100 PROTEIN"/>
    <property type="match status" value="1"/>
</dbReference>
<proteinExistence type="inferred from homology"/>
<dbReference type="Pfam" id="PF01535">
    <property type="entry name" value="PPR"/>
    <property type="match status" value="2"/>
</dbReference>
<feature type="repeat" description="PPR" evidence="3">
    <location>
        <begin position="430"/>
        <end position="464"/>
    </location>
</feature>
<feature type="repeat" description="PPR" evidence="3">
    <location>
        <begin position="221"/>
        <end position="255"/>
    </location>
</feature>
<dbReference type="Gene3D" id="1.25.40.10">
    <property type="entry name" value="Tetratricopeptide repeat domain"/>
    <property type="match status" value="4"/>
</dbReference>
<evidence type="ECO:0000256" key="3">
    <source>
        <dbReference type="PROSITE-ProRule" id="PRU00708"/>
    </source>
</evidence>
<feature type="repeat" description="PPR" evidence="3">
    <location>
        <begin position="256"/>
        <end position="290"/>
    </location>
</feature>
<dbReference type="RefSeq" id="XP_015947777.1">
    <property type="nucleotide sequence ID" value="XM_016092291.3"/>
</dbReference>
<dbReference type="PANTHER" id="PTHR47447:SF22">
    <property type="entry name" value="TETRATRICOPEPTIDE-LIKE HELICAL DOMAIN SUPERFAMILY"/>
    <property type="match status" value="1"/>
</dbReference>
<feature type="repeat" description="PPR" evidence="3">
    <location>
        <begin position="465"/>
        <end position="499"/>
    </location>
</feature>
<feature type="repeat" description="PPR" evidence="3">
    <location>
        <begin position="360"/>
        <end position="394"/>
    </location>
</feature>
<reference evidence="4" key="1">
    <citation type="journal article" date="2016" name="Nat. Genet.">
        <title>The genome sequences of Arachis duranensis and Arachis ipaensis, the diploid ancestors of cultivated peanut.</title>
        <authorList>
            <person name="Bertioli D.J."/>
            <person name="Cannon S.B."/>
            <person name="Froenicke L."/>
            <person name="Huang G."/>
            <person name="Farmer A.D."/>
            <person name="Cannon E.K."/>
            <person name="Liu X."/>
            <person name="Gao D."/>
            <person name="Clevenger J."/>
            <person name="Dash S."/>
            <person name="Ren L."/>
            <person name="Moretzsohn M.C."/>
            <person name="Shirasawa K."/>
            <person name="Huang W."/>
            <person name="Vidigal B."/>
            <person name="Abernathy B."/>
            <person name="Chu Y."/>
            <person name="Niederhuth C.E."/>
            <person name="Umale P."/>
            <person name="Araujo A.C."/>
            <person name="Kozik A."/>
            <person name="Kim K.D."/>
            <person name="Burow M.D."/>
            <person name="Varshney R.K."/>
            <person name="Wang X."/>
            <person name="Zhang X."/>
            <person name="Barkley N."/>
            <person name="Guimaraes P.M."/>
            <person name="Isobe S."/>
            <person name="Guo B."/>
            <person name="Liao B."/>
            <person name="Stalker H.T."/>
            <person name="Schmitz R.J."/>
            <person name="Scheffler B.E."/>
            <person name="Leal-Bertioli S.C."/>
            <person name="Xun X."/>
            <person name="Jackson S.A."/>
            <person name="Michelmore R."/>
            <person name="Ozias-Akins P."/>
        </authorList>
    </citation>
    <scope>NUCLEOTIDE SEQUENCE [LARGE SCALE GENOMIC DNA]</scope>
    <source>
        <strain evidence="4">cv. V14167</strain>
    </source>
</reference>
<feature type="repeat" description="PPR" evidence="3">
    <location>
        <begin position="395"/>
        <end position="429"/>
    </location>
</feature>
<reference evidence="5 6" key="2">
    <citation type="submission" date="2025-04" db="UniProtKB">
        <authorList>
            <consortium name="RefSeq"/>
        </authorList>
    </citation>
    <scope>IDENTIFICATION</scope>
    <source>
        <tissue evidence="5 6">Whole plant</tissue>
    </source>
</reference>
<dbReference type="RefSeq" id="XP_020990389.1">
    <property type="nucleotide sequence ID" value="XM_021134730.2"/>
</dbReference>
<dbReference type="InterPro" id="IPR002885">
    <property type="entry name" value="PPR_rpt"/>
</dbReference>
<sequence length="601" mass="68343">MIRAITCSHSLITPLRRSAPQTCQTQFRSLTLETKDGDHAGNINSNAKDRNFVDFVIEICRVTRTTPRWETTLLSQYPSFNFKDPSFFLHYLTHQHNAFLSLRFFYWLCSSCGFSPDQSSCSALFDELVNAGASKAAKALLDWPDFNPGPHSLEGYIRSLSSGGMVEDALHVFDELQKVGFCPSAETWKKSLLGCLKVGRTDLVWTLYGRMLESGVAANIDVEIVGYLVKALCVEGKVSKGYELLRQVLGNGLSPDNTVFNTLIRGFCKNGEYDRVSEILHIMIAKKGNPDIFTYQEVINGLLKENNSEGLRVFNDIKDRAYFPDRVMYTTVIEGLCKKGQLGVARKLWFEMIQKGLLPNEYTYNVMLHGYCKAGELVEAKKLFNDMRSRGYVGNTFNYTTMISGLCSHGEAHKAWVLFQKMPQRGVVRDLITYNSLINGLCNEGDLVKATKLFNELQTQGLQPSAFTFTPLIKGLCRFGETQEAIRLWNDMRDRHLIPPSITHDHIIKGLCKEGNSAEGMKWLRRMVRWELKPVRKTLEILICTLSQEKRLDDVLIVLDSMFRLGYTLEHSTIHFLVTIFNWKNDCFTSLCLEKILGNKR</sequence>
<dbReference type="OrthoDB" id="185373at2759"/>
<evidence type="ECO:0000256" key="1">
    <source>
        <dbReference type="ARBA" id="ARBA00007626"/>
    </source>
</evidence>
<comment type="similarity">
    <text evidence="1">Belongs to the PPR family. P subfamily.</text>
</comment>
<protein>
    <submittedName>
        <fullName evidence="5 6">Pentatricopeptide repeat-containing protein At5g18950-like isoform X1</fullName>
    </submittedName>
</protein>
<dbReference type="PROSITE" id="PS51375">
    <property type="entry name" value="PPR"/>
    <property type="match status" value="9"/>
</dbReference>
<feature type="repeat" description="PPR" evidence="3">
    <location>
        <begin position="500"/>
        <end position="534"/>
    </location>
</feature>
<dbReference type="Pfam" id="PF13041">
    <property type="entry name" value="PPR_2"/>
    <property type="match status" value="3"/>
</dbReference>